<evidence type="ECO:0000256" key="3">
    <source>
        <dbReference type="ARBA" id="ARBA00022622"/>
    </source>
</evidence>
<feature type="domain" description="X8" evidence="10">
    <location>
        <begin position="33"/>
        <end position="117"/>
    </location>
</feature>
<dbReference type="EMBL" id="JACGCM010002399">
    <property type="protein sequence ID" value="KAF6140120.1"/>
    <property type="molecule type" value="Genomic_DNA"/>
</dbReference>
<comment type="subcellular location">
    <subcellularLocation>
        <location evidence="1">Cell membrane</location>
        <topology evidence="1">Lipid-anchor</topology>
        <topology evidence="1">GPI-anchor</topology>
    </subcellularLocation>
</comment>
<feature type="non-terminal residue" evidence="11">
    <location>
        <position position="1"/>
    </location>
</feature>
<comment type="caution">
    <text evidence="11">The sequence shown here is derived from an EMBL/GenBank/DDBJ whole genome shotgun (WGS) entry which is preliminary data.</text>
</comment>
<keyword evidence="12" id="KW-1185">Reference proteome</keyword>
<dbReference type="GO" id="GO:0098552">
    <property type="term" value="C:side of membrane"/>
    <property type="evidence" value="ECO:0007669"/>
    <property type="project" value="UniProtKB-KW"/>
</dbReference>
<accession>A0A7J7LC56</accession>
<dbReference type="OrthoDB" id="417697at2759"/>
<dbReference type="PANTHER" id="PTHR31044">
    <property type="entry name" value="BETA-1,3 GLUCANASE"/>
    <property type="match status" value="1"/>
</dbReference>
<dbReference type="InterPro" id="IPR012946">
    <property type="entry name" value="X8"/>
</dbReference>
<dbReference type="Gene3D" id="1.20.58.1040">
    <property type="match status" value="1"/>
</dbReference>
<dbReference type="Proteomes" id="UP000541444">
    <property type="component" value="Unassembled WGS sequence"/>
</dbReference>
<feature type="signal peptide" evidence="9">
    <location>
        <begin position="1"/>
        <end position="25"/>
    </location>
</feature>
<keyword evidence="2" id="KW-1003">Cell membrane</keyword>
<dbReference type="FunFam" id="1.20.58.1040:FF:000001">
    <property type="entry name" value="Glucan endo-1,3-beta-glucosidase 4"/>
    <property type="match status" value="1"/>
</dbReference>
<dbReference type="InterPro" id="IPR044788">
    <property type="entry name" value="X8_dom_prot"/>
</dbReference>
<dbReference type="AlphaFoldDB" id="A0A7J7LC56"/>
<keyword evidence="3" id="KW-0336">GPI-anchor</keyword>
<dbReference type="GO" id="GO:0009506">
    <property type="term" value="C:plasmodesma"/>
    <property type="evidence" value="ECO:0007669"/>
    <property type="project" value="UniProtKB-ARBA"/>
</dbReference>
<keyword evidence="4 9" id="KW-0732">Signal</keyword>
<evidence type="ECO:0000256" key="7">
    <source>
        <dbReference type="ARBA" id="ARBA00023180"/>
    </source>
</evidence>
<keyword evidence="7" id="KW-0325">Glycoprotein</keyword>
<feature type="transmembrane region" description="Helical" evidence="8">
    <location>
        <begin position="177"/>
        <end position="197"/>
    </location>
</feature>
<reference evidence="11 12" key="1">
    <citation type="journal article" date="2020" name="IScience">
        <title>Genome Sequencing of the Endangered Kingdonia uniflora (Circaeasteraceae, Ranunculales) Reveals Potential Mechanisms of Evolutionary Specialization.</title>
        <authorList>
            <person name="Sun Y."/>
            <person name="Deng T."/>
            <person name="Zhang A."/>
            <person name="Moore M.J."/>
            <person name="Landis J.B."/>
            <person name="Lin N."/>
            <person name="Zhang H."/>
            <person name="Zhang X."/>
            <person name="Huang J."/>
            <person name="Zhang X."/>
            <person name="Sun H."/>
            <person name="Wang H."/>
        </authorList>
    </citation>
    <scope>NUCLEOTIDE SEQUENCE [LARGE SCALE GENOMIC DNA]</scope>
    <source>
        <strain evidence="11">TB1705</strain>
        <tissue evidence="11">Leaf</tissue>
    </source>
</reference>
<dbReference type="SMART" id="SM00768">
    <property type="entry name" value="X8"/>
    <property type="match status" value="1"/>
</dbReference>
<evidence type="ECO:0000256" key="4">
    <source>
        <dbReference type="ARBA" id="ARBA00022729"/>
    </source>
</evidence>
<evidence type="ECO:0000256" key="2">
    <source>
        <dbReference type="ARBA" id="ARBA00022475"/>
    </source>
</evidence>
<dbReference type="GO" id="GO:0005886">
    <property type="term" value="C:plasma membrane"/>
    <property type="evidence" value="ECO:0007669"/>
    <property type="project" value="UniProtKB-SubCell"/>
</dbReference>
<sequence length="199" mass="20080">MATTQLLETVVVVMAMMMMMVVVHGQGTVGGGTWCVAKSNVSEQILQTGLDYACGAGADCAPIQSNGLCYLPNTRPAHASYAFNSYYQRKSASPGACDFNGAATVAMSDPSYGSCIYPATASAAGATAPPLPPSPTTTITNSPIVPTPIGGGGGIGGTGGLTPGYGPGSGTNSVLPLRFPVTALMHSSLVIVLSLLFRM</sequence>
<keyword evidence="5 8" id="KW-0472">Membrane</keyword>
<keyword evidence="8" id="KW-0812">Transmembrane</keyword>
<name>A0A7J7LC56_9MAGN</name>
<evidence type="ECO:0000256" key="1">
    <source>
        <dbReference type="ARBA" id="ARBA00004609"/>
    </source>
</evidence>
<keyword evidence="8" id="KW-1133">Transmembrane helix</keyword>
<evidence type="ECO:0000313" key="11">
    <source>
        <dbReference type="EMBL" id="KAF6140120.1"/>
    </source>
</evidence>
<organism evidence="11 12">
    <name type="scientific">Kingdonia uniflora</name>
    <dbReference type="NCBI Taxonomy" id="39325"/>
    <lineage>
        <taxon>Eukaryota</taxon>
        <taxon>Viridiplantae</taxon>
        <taxon>Streptophyta</taxon>
        <taxon>Embryophyta</taxon>
        <taxon>Tracheophyta</taxon>
        <taxon>Spermatophyta</taxon>
        <taxon>Magnoliopsida</taxon>
        <taxon>Ranunculales</taxon>
        <taxon>Circaeasteraceae</taxon>
        <taxon>Kingdonia</taxon>
    </lineage>
</organism>
<evidence type="ECO:0000256" key="5">
    <source>
        <dbReference type="ARBA" id="ARBA00023136"/>
    </source>
</evidence>
<proteinExistence type="predicted"/>
<dbReference type="PANTHER" id="PTHR31044:SF47">
    <property type="entry name" value="CARBOHYDRATE-BINDING X8 DOMAIN SUPERFAMILY PROTEIN"/>
    <property type="match status" value="1"/>
</dbReference>
<evidence type="ECO:0000256" key="6">
    <source>
        <dbReference type="ARBA" id="ARBA00023157"/>
    </source>
</evidence>
<evidence type="ECO:0000313" key="12">
    <source>
        <dbReference type="Proteomes" id="UP000541444"/>
    </source>
</evidence>
<dbReference type="Pfam" id="PF07983">
    <property type="entry name" value="X8"/>
    <property type="match status" value="1"/>
</dbReference>
<evidence type="ECO:0000256" key="8">
    <source>
        <dbReference type="SAM" id="Phobius"/>
    </source>
</evidence>
<feature type="chain" id="PRO_5029770436" description="X8 domain-containing protein" evidence="9">
    <location>
        <begin position="26"/>
        <end position="199"/>
    </location>
</feature>
<keyword evidence="6" id="KW-1015">Disulfide bond</keyword>
<evidence type="ECO:0000256" key="9">
    <source>
        <dbReference type="SAM" id="SignalP"/>
    </source>
</evidence>
<gene>
    <name evidence="11" type="ORF">GIB67_028926</name>
</gene>
<keyword evidence="3" id="KW-0449">Lipoprotein</keyword>
<evidence type="ECO:0000259" key="10">
    <source>
        <dbReference type="SMART" id="SM00768"/>
    </source>
</evidence>
<protein>
    <recommendedName>
        <fullName evidence="10">X8 domain-containing protein</fullName>
    </recommendedName>
</protein>